<dbReference type="Pfam" id="PF12738">
    <property type="entry name" value="PTCB-BRCT"/>
    <property type="match status" value="1"/>
</dbReference>
<proteinExistence type="predicted"/>
<evidence type="ECO:0000256" key="1">
    <source>
        <dbReference type="SAM" id="MobiDB-lite"/>
    </source>
</evidence>
<feature type="region of interest" description="Disordered" evidence="1">
    <location>
        <begin position="14"/>
        <end position="43"/>
    </location>
</feature>
<feature type="domain" description="BRCT" evidence="2">
    <location>
        <begin position="939"/>
        <end position="1021"/>
    </location>
</feature>
<dbReference type="InterPro" id="IPR036420">
    <property type="entry name" value="BRCT_dom_sf"/>
</dbReference>
<name>A0A067QW69_ZOONE</name>
<dbReference type="Gene3D" id="3.40.50.10190">
    <property type="entry name" value="BRCT domain"/>
    <property type="match status" value="3"/>
</dbReference>
<dbReference type="SMART" id="SM00292">
    <property type="entry name" value="BRCT"/>
    <property type="match status" value="3"/>
</dbReference>
<keyword evidence="4" id="KW-1185">Reference proteome</keyword>
<dbReference type="OMA" id="AMEPRMT"/>
<dbReference type="STRING" id="136037.A0A067QW69"/>
<dbReference type="GO" id="GO:0000278">
    <property type="term" value="P:mitotic cell cycle"/>
    <property type="evidence" value="ECO:0007669"/>
    <property type="project" value="TreeGrafter"/>
</dbReference>
<gene>
    <name evidence="3" type="ORF">L798_00968</name>
</gene>
<dbReference type="EMBL" id="KK853297">
    <property type="protein sequence ID" value="KDR08789.1"/>
    <property type="molecule type" value="Genomic_DNA"/>
</dbReference>
<dbReference type="InterPro" id="IPR022047">
    <property type="entry name" value="Microcephalin-like"/>
</dbReference>
<dbReference type="PROSITE" id="PS50172">
    <property type="entry name" value="BRCT"/>
    <property type="match status" value="3"/>
</dbReference>
<evidence type="ECO:0000259" key="2">
    <source>
        <dbReference type="PROSITE" id="PS50172"/>
    </source>
</evidence>
<dbReference type="InParanoid" id="A0A067QW69"/>
<dbReference type="InterPro" id="IPR001357">
    <property type="entry name" value="BRCT_dom"/>
</dbReference>
<dbReference type="CDD" id="cd17716">
    <property type="entry name" value="BRCT_microcephalin_rpt1"/>
    <property type="match status" value="1"/>
</dbReference>
<evidence type="ECO:0000313" key="3">
    <source>
        <dbReference type="EMBL" id="KDR08789.1"/>
    </source>
</evidence>
<dbReference type="PANTHER" id="PTHR14625:SF3">
    <property type="entry name" value="MICROCEPHALIN"/>
    <property type="match status" value="1"/>
</dbReference>
<dbReference type="Pfam" id="PF00533">
    <property type="entry name" value="BRCT"/>
    <property type="match status" value="1"/>
</dbReference>
<dbReference type="Proteomes" id="UP000027135">
    <property type="component" value="Unassembled WGS sequence"/>
</dbReference>
<organism evidence="3 4">
    <name type="scientific">Zootermopsis nevadensis</name>
    <name type="common">Dampwood termite</name>
    <dbReference type="NCBI Taxonomy" id="136037"/>
    <lineage>
        <taxon>Eukaryota</taxon>
        <taxon>Metazoa</taxon>
        <taxon>Ecdysozoa</taxon>
        <taxon>Arthropoda</taxon>
        <taxon>Hexapoda</taxon>
        <taxon>Insecta</taxon>
        <taxon>Pterygota</taxon>
        <taxon>Neoptera</taxon>
        <taxon>Polyneoptera</taxon>
        <taxon>Dictyoptera</taxon>
        <taxon>Blattodea</taxon>
        <taxon>Blattoidea</taxon>
        <taxon>Termitoidae</taxon>
        <taxon>Termopsidae</taxon>
        <taxon>Zootermopsis</taxon>
    </lineage>
</organism>
<dbReference type="CDD" id="cd17736">
    <property type="entry name" value="BRCT_microcephalin_rpt2"/>
    <property type="match status" value="1"/>
</dbReference>
<sequence length="1021" mass="112945">MAATDLLDYSNEQGLNVDCTPERQQGMGSLSGSGRSSVRKSGKLRKLFTPKELHSVDENTDISPEPCLKRKRLSSISHTATVANGSYIDSSFDVVDVTPGINGLQSLTFRSHLNNYSSVPVGNLKVTPESMQHCDSFNKNDSESLPLSPVSIKMYENGKKMEKVGRKGLFCRKGSKSSGVSGITSLSAAKTSHATSSKCSGSVIGNSLDTTGRVHRRQTEIIHHTKQNGLGNFSELIHKIPCRTEAIISPQKSPQCNEDEEELPPTQPIASLLLRGVVAYAEVRSGGDNRSMGIKAHLRSLGANVRDKFTNDVTHVVFNEGLLSTYKKAIKRKVHLVSVSWIEECKNAQTIVSERLYPPFDMAKYESPNLLKKFRKAKSLQPDFENVEEKIKKRRQKKFVSDIKENEPEIELLEEHTCKKQIKVPEFLQNVSNENGLVRTLLSVADIGPEYEKIVNRPVSPTLSEEEDFSIPLAVRLLRKILTPQPSPELTSSREGAADRLKMASSVDDMSISPGASNIQETPKRQCGQDLQRRNKVLPCSFMDGKDTDTADTGAEVGINNFNVTTQRNNLSQSLSESPALSRSGKVSLAKPVRNILLCSKDSGAKNDKCNMSSAKLHTTTGGVADSMIKSGKNEVRKGEKRKRSTMENIIVENSDYKSGNQCENHPVNTENLRAGMFSSVSMNKEDQFPDDMCGGATVSKITLRKKRKLLPLQQLNSPDMLDVSADTEETCVPSVQCPYTPEGKTTGRKKRKTLLVAGETSAMELTSCVPSTSTLKVLKCSRQIHKKFDSSSNEKHEFVSQVSLSYSRSCVDEFIRIPELPAVEKPHKILERKLPSLVCTGLHRHEVEVVASVVEKLGGFIIEANVSEKTTHVVTQGSRRTINLLKGIARGCWIVLQEWVLKSLSADMWLEEDEFELAEFSPAVKQCRMQKLSFGPVYKLDLFRTCGAICVSKKSVPPKRVLEELITLCGGRVVPAIRSACLLVGNGSCTRHEHVKHVNEKWVLDSIQFNSLRPVSEYTL</sequence>
<dbReference type="OrthoDB" id="2384350at2759"/>
<feature type="domain" description="BRCT" evidence="2">
    <location>
        <begin position="847"/>
        <end position="918"/>
    </location>
</feature>
<dbReference type="eggNOG" id="KOG4362">
    <property type="taxonomic scope" value="Eukaryota"/>
</dbReference>
<dbReference type="CDD" id="cd17751">
    <property type="entry name" value="BRCT_microcephalin_rpt3"/>
    <property type="match status" value="1"/>
</dbReference>
<accession>A0A067QW69</accession>
<dbReference type="AlphaFoldDB" id="A0A067QW69"/>
<protein>
    <submittedName>
        <fullName evidence="3">Microcephalin</fullName>
    </submittedName>
</protein>
<feature type="region of interest" description="Disordered" evidence="1">
    <location>
        <begin position="511"/>
        <end position="532"/>
    </location>
</feature>
<feature type="domain" description="BRCT" evidence="2">
    <location>
        <begin position="269"/>
        <end position="359"/>
    </location>
</feature>
<reference evidence="3 4" key="1">
    <citation type="journal article" date="2014" name="Nat. Commun.">
        <title>Molecular traces of alternative social organization in a termite genome.</title>
        <authorList>
            <person name="Terrapon N."/>
            <person name="Li C."/>
            <person name="Robertson H.M."/>
            <person name="Ji L."/>
            <person name="Meng X."/>
            <person name="Booth W."/>
            <person name="Chen Z."/>
            <person name="Childers C.P."/>
            <person name="Glastad K.M."/>
            <person name="Gokhale K."/>
            <person name="Gowin J."/>
            <person name="Gronenberg W."/>
            <person name="Hermansen R.A."/>
            <person name="Hu H."/>
            <person name="Hunt B.G."/>
            <person name="Huylmans A.K."/>
            <person name="Khalil S.M."/>
            <person name="Mitchell R.D."/>
            <person name="Munoz-Torres M.C."/>
            <person name="Mustard J.A."/>
            <person name="Pan H."/>
            <person name="Reese J.T."/>
            <person name="Scharf M.E."/>
            <person name="Sun F."/>
            <person name="Vogel H."/>
            <person name="Xiao J."/>
            <person name="Yang W."/>
            <person name="Yang Z."/>
            <person name="Yang Z."/>
            <person name="Zhou J."/>
            <person name="Zhu J."/>
            <person name="Brent C.S."/>
            <person name="Elsik C.G."/>
            <person name="Goodisman M.A."/>
            <person name="Liberles D.A."/>
            <person name="Roe R.M."/>
            <person name="Vargo E.L."/>
            <person name="Vilcinskas A."/>
            <person name="Wang J."/>
            <person name="Bornberg-Bauer E."/>
            <person name="Korb J."/>
            <person name="Zhang G."/>
            <person name="Liebig J."/>
        </authorList>
    </citation>
    <scope>NUCLEOTIDE SEQUENCE [LARGE SCALE GENOMIC DNA]</scope>
    <source>
        <tissue evidence="3">Whole organism</tissue>
    </source>
</reference>
<dbReference type="FunCoup" id="A0A067QW69">
    <property type="interactions" value="1530"/>
</dbReference>
<dbReference type="PANTHER" id="PTHR14625">
    <property type="entry name" value="MICROCEPHALIN"/>
    <property type="match status" value="1"/>
</dbReference>
<dbReference type="SUPFAM" id="SSF52113">
    <property type="entry name" value="BRCT domain"/>
    <property type="match status" value="3"/>
</dbReference>
<evidence type="ECO:0000313" key="4">
    <source>
        <dbReference type="Proteomes" id="UP000027135"/>
    </source>
</evidence>